<dbReference type="PROSITE" id="PS50977">
    <property type="entry name" value="HTH_TETR_2"/>
    <property type="match status" value="1"/>
</dbReference>
<dbReference type="InterPro" id="IPR036271">
    <property type="entry name" value="Tet_transcr_reg_TetR-rel_C_sf"/>
</dbReference>
<proteinExistence type="predicted"/>
<dbReference type="Pfam" id="PF00440">
    <property type="entry name" value="TetR_N"/>
    <property type="match status" value="1"/>
</dbReference>
<gene>
    <name evidence="4" type="ORF">MED217_07321</name>
</gene>
<evidence type="ECO:0000256" key="2">
    <source>
        <dbReference type="PROSITE-ProRule" id="PRU00335"/>
    </source>
</evidence>
<dbReference type="Proteomes" id="UP000001601">
    <property type="component" value="Unassembled WGS sequence"/>
</dbReference>
<sequence>MELNEKQLQIVQVAEKLFAEHGFAGTSVRQIAKEANINIAMISYYFGSKEKLLEHMVVYRMSDFKGELDTIINQDSSFKSRFNQIIELFVQRIHKNNRIYKIVHTELSNSTRCLTFEHYLVQKKNNYDALTEFISKGQEQHEFKKNIEIPLIIPTILGTYFDFHHNQVFFKSTYNLDTPEAIEHYINHSIVKHLQTMLCALVCLEA</sequence>
<dbReference type="PRINTS" id="PR00455">
    <property type="entry name" value="HTHTETR"/>
</dbReference>
<dbReference type="PROSITE" id="PS01081">
    <property type="entry name" value="HTH_TETR_1"/>
    <property type="match status" value="1"/>
</dbReference>
<dbReference type="PANTHER" id="PTHR30328:SF54">
    <property type="entry name" value="HTH-TYPE TRANSCRIPTIONAL REPRESSOR SCO4008"/>
    <property type="match status" value="1"/>
</dbReference>
<protein>
    <submittedName>
        <fullName evidence="4">Transcriptional regulator</fullName>
    </submittedName>
</protein>
<dbReference type="STRING" id="398720.MED217_07321"/>
<dbReference type="SUPFAM" id="SSF46689">
    <property type="entry name" value="Homeodomain-like"/>
    <property type="match status" value="1"/>
</dbReference>
<feature type="domain" description="HTH tetR-type" evidence="3">
    <location>
        <begin position="4"/>
        <end position="64"/>
    </location>
</feature>
<dbReference type="InterPro" id="IPR023772">
    <property type="entry name" value="DNA-bd_HTH_TetR-type_CS"/>
</dbReference>
<comment type="caution">
    <text evidence="4">The sequence shown here is derived from an EMBL/GenBank/DDBJ whole genome shotgun (WGS) entry which is preliminary data.</text>
</comment>
<dbReference type="SUPFAM" id="SSF48498">
    <property type="entry name" value="Tetracyclin repressor-like, C-terminal domain"/>
    <property type="match status" value="1"/>
</dbReference>
<dbReference type="OrthoDB" id="9789566at2"/>
<name>A3XMM8_LEEBM</name>
<accession>A3XMM8</accession>
<dbReference type="GO" id="GO:0003677">
    <property type="term" value="F:DNA binding"/>
    <property type="evidence" value="ECO:0007669"/>
    <property type="project" value="UniProtKB-UniRule"/>
</dbReference>
<organism evidence="4 5">
    <name type="scientific">Leeuwenhoekiella blandensis (strain CECT 7118 / CCUG 51940 / KCTC 22103 / MED217)</name>
    <name type="common">Flavobacterium sp. (strain MED217)</name>
    <dbReference type="NCBI Taxonomy" id="398720"/>
    <lineage>
        <taxon>Bacteria</taxon>
        <taxon>Pseudomonadati</taxon>
        <taxon>Bacteroidota</taxon>
        <taxon>Flavobacteriia</taxon>
        <taxon>Flavobacteriales</taxon>
        <taxon>Flavobacteriaceae</taxon>
        <taxon>Leeuwenhoekiella</taxon>
    </lineage>
</organism>
<dbReference type="RefSeq" id="WP_009779845.1">
    <property type="nucleotide sequence ID" value="NZ_CH672395.1"/>
</dbReference>
<dbReference type="PANTHER" id="PTHR30328">
    <property type="entry name" value="TRANSCRIPTIONAL REPRESSOR"/>
    <property type="match status" value="1"/>
</dbReference>
<reference evidence="4 5" key="1">
    <citation type="journal article" date="2007" name="Nature">
        <title>Light stimulates growth of proteorhodopsin-containing marine Flavobacteria.</title>
        <authorList>
            <person name="Gomez-Consarnau L."/>
            <person name="Gonzalez J.M."/>
            <person name="Coll-Llado M."/>
            <person name="Gourdon P."/>
            <person name="Pascher T."/>
            <person name="Neutze R."/>
            <person name="Pedros-Alio C."/>
            <person name="Pinhassi J."/>
        </authorList>
    </citation>
    <scope>NUCLEOTIDE SEQUENCE [LARGE SCALE GENOMIC DNA]</scope>
    <source>
        <strain evidence="4 5">MED217</strain>
    </source>
</reference>
<dbReference type="EMBL" id="AANC01000005">
    <property type="protein sequence ID" value="EAQ49196.1"/>
    <property type="molecule type" value="Genomic_DNA"/>
</dbReference>
<evidence type="ECO:0000313" key="4">
    <source>
        <dbReference type="EMBL" id="EAQ49196.1"/>
    </source>
</evidence>
<dbReference type="InterPro" id="IPR001647">
    <property type="entry name" value="HTH_TetR"/>
</dbReference>
<dbReference type="InterPro" id="IPR009057">
    <property type="entry name" value="Homeodomain-like_sf"/>
</dbReference>
<keyword evidence="1 2" id="KW-0238">DNA-binding</keyword>
<dbReference type="InterPro" id="IPR013570">
    <property type="entry name" value="Tscrpt_reg_YsiA_C"/>
</dbReference>
<evidence type="ECO:0000259" key="3">
    <source>
        <dbReference type="PROSITE" id="PS50977"/>
    </source>
</evidence>
<dbReference type="InterPro" id="IPR050109">
    <property type="entry name" value="HTH-type_TetR-like_transc_reg"/>
</dbReference>
<dbReference type="eggNOG" id="COG1309">
    <property type="taxonomic scope" value="Bacteria"/>
</dbReference>
<feature type="DNA-binding region" description="H-T-H motif" evidence="2">
    <location>
        <begin position="27"/>
        <end position="46"/>
    </location>
</feature>
<dbReference type="Gene3D" id="1.10.357.10">
    <property type="entry name" value="Tetracycline Repressor, domain 2"/>
    <property type="match status" value="1"/>
</dbReference>
<dbReference type="Pfam" id="PF08359">
    <property type="entry name" value="TetR_C_4"/>
    <property type="match status" value="1"/>
</dbReference>
<dbReference type="AlphaFoldDB" id="A3XMM8"/>
<evidence type="ECO:0000313" key="5">
    <source>
        <dbReference type="Proteomes" id="UP000001601"/>
    </source>
</evidence>
<dbReference type="HOGENOM" id="CLU_069356_1_4_10"/>
<keyword evidence="5" id="KW-1185">Reference proteome</keyword>
<evidence type="ECO:0000256" key="1">
    <source>
        <dbReference type="ARBA" id="ARBA00023125"/>
    </source>
</evidence>